<evidence type="ECO:0000256" key="5">
    <source>
        <dbReference type="ARBA" id="ARBA00023163"/>
    </source>
</evidence>
<evidence type="ECO:0000256" key="3">
    <source>
        <dbReference type="ARBA" id="ARBA00023015"/>
    </source>
</evidence>
<gene>
    <name evidence="7" type="ORF">M621_15650</name>
</gene>
<dbReference type="Pfam" id="PF00126">
    <property type="entry name" value="HTH_1"/>
    <property type="match status" value="1"/>
</dbReference>
<keyword evidence="5" id="KW-0804">Transcription</keyword>
<evidence type="ECO:0000256" key="1">
    <source>
        <dbReference type="ARBA" id="ARBA00009437"/>
    </source>
</evidence>
<dbReference type="PATRIC" id="fig|1348660.3.peg.3078"/>
<name>S4YK40_SERPL</name>
<proteinExistence type="inferred from homology"/>
<dbReference type="InterPro" id="IPR005119">
    <property type="entry name" value="LysR_subst-bd"/>
</dbReference>
<dbReference type="PANTHER" id="PTHR30537">
    <property type="entry name" value="HTH-TYPE TRANSCRIPTIONAL REGULATOR"/>
    <property type="match status" value="1"/>
</dbReference>
<dbReference type="SUPFAM" id="SSF46785">
    <property type="entry name" value="Winged helix' DNA-binding domain"/>
    <property type="match status" value="1"/>
</dbReference>
<keyword evidence="2" id="KW-0678">Repressor</keyword>
<dbReference type="InterPro" id="IPR000847">
    <property type="entry name" value="LysR_HTH_N"/>
</dbReference>
<comment type="similarity">
    <text evidence="1">Belongs to the LysR transcriptional regulatory family.</text>
</comment>
<dbReference type="EMBL" id="CP006566">
    <property type="protein sequence ID" value="AGP45064.1"/>
    <property type="molecule type" value="Genomic_DNA"/>
</dbReference>
<dbReference type="SUPFAM" id="SSF53850">
    <property type="entry name" value="Periplasmic binding protein-like II"/>
    <property type="match status" value="1"/>
</dbReference>
<dbReference type="CDD" id="cd08422">
    <property type="entry name" value="PBP2_CrgA_like"/>
    <property type="match status" value="1"/>
</dbReference>
<dbReference type="InterPro" id="IPR058163">
    <property type="entry name" value="LysR-type_TF_proteobact-type"/>
</dbReference>
<dbReference type="PRINTS" id="PR00039">
    <property type="entry name" value="HTHLYSR"/>
</dbReference>
<keyword evidence="3" id="KW-0805">Transcription regulation</keyword>
<keyword evidence="4" id="KW-0238">DNA-binding</keyword>
<evidence type="ECO:0000313" key="8">
    <source>
        <dbReference type="Proteomes" id="UP000014900"/>
    </source>
</evidence>
<evidence type="ECO:0000313" key="7">
    <source>
        <dbReference type="EMBL" id="AGP45064.1"/>
    </source>
</evidence>
<dbReference type="KEGG" id="sry:M621_15650"/>
<organism evidence="7 8">
    <name type="scientific">Serratia plymuthica S13</name>
    <dbReference type="NCBI Taxonomy" id="1348660"/>
    <lineage>
        <taxon>Bacteria</taxon>
        <taxon>Pseudomonadati</taxon>
        <taxon>Pseudomonadota</taxon>
        <taxon>Gammaproteobacteria</taxon>
        <taxon>Enterobacterales</taxon>
        <taxon>Yersiniaceae</taxon>
        <taxon>Serratia</taxon>
    </lineage>
</organism>
<reference evidence="7 8" key="1">
    <citation type="journal article" date="2013" name="Genome Announc.">
        <title>Genome Sequence of Serratia plymuthica Strain S13, an Endophyte with Germination- and Plant-Growth-Promoting Activity from the Flower of Styrian Oil Pumpkin.</title>
        <authorList>
            <person name="Muller H."/>
            <person name="Furnkranz M."/>
            <person name="Grube M."/>
            <person name="Berg G."/>
        </authorList>
    </citation>
    <scope>NUCLEOTIDE SEQUENCE [LARGE SCALE GENOMIC DNA]</scope>
    <source>
        <strain evidence="7">S13</strain>
    </source>
</reference>
<dbReference type="Gene3D" id="3.40.190.290">
    <property type="match status" value="1"/>
</dbReference>
<dbReference type="eggNOG" id="COG0583">
    <property type="taxonomic scope" value="Bacteria"/>
</dbReference>
<dbReference type="RefSeq" id="WP_020439278.1">
    <property type="nucleotide sequence ID" value="NC_021659.1"/>
</dbReference>
<dbReference type="Pfam" id="PF03466">
    <property type="entry name" value="LysR_substrate"/>
    <property type="match status" value="1"/>
</dbReference>
<dbReference type="InterPro" id="IPR036388">
    <property type="entry name" value="WH-like_DNA-bd_sf"/>
</dbReference>
<evidence type="ECO:0000256" key="2">
    <source>
        <dbReference type="ARBA" id="ARBA00022491"/>
    </source>
</evidence>
<dbReference type="Proteomes" id="UP000014900">
    <property type="component" value="Chromosome"/>
</dbReference>
<dbReference type="Gene3D" id="1.10.10.10">
    <property type="entry name" value="Winged helix-like DNA-binding domain superfamily/Winged helix DNA-binding domain"/>
    <property type="match status" value="1"/>
</dbReference>
<dbReference type="GO" id="GO:0003700">
    <property type="term" value="F:DNA-binding transcription factor activity"/>
    <property type="evidence" value="ECO:0007669"/>
    <property type="project" value="InterPro"/>
</dbReference>
<protein>
    <submittedName>
        <fullName evidence="7">Transcriptional regulator</fullName>
    </submittedName>
</protein>
<dbReference type="InterPro" id="IPR036390">
    <property type="entry name" value="WH_DNA-bd_sf"/>
</dbReference>
<feature type="domain" description="HTH lysR-type" evidence="6">
    <location>
        <begin position="1"/>
        <end position="59"/>
    </location>
</feature>
<dbReference type="PANTHER" id="PTHR30537:SF80">
    <property type="entry name" value="TRANSCRIPTIONAL REGULATOR"/>
    <property type="match status" value="1"/>
</dbReference>
<dbReference type="AlphaFoldDB" id="S4YK40"/>
<dbReference type="HOGENOM" id="CLU_039613_16_2_6"/>
<evidence type="ECO:0000256" key="4">
    <source>
        <dbReference type="ARBA" id="ARBA00023125"/>
    </source>
</evidence>
<dbReference type="PROSITE" id="PS50931">
    <property type="entry name" value="HTH_LYSR"/>
    <property type="match status" value="1"/>
</dbReference>
<sequence>MDKLSAMKTFVRVAELGSLSAAARDLGLTQPAVSQQIAGLEQQLGTQLLFRSTRAASLTDAGGGYYRQIKPILAAVDEAEEALHGLNRRLQGNLRIHAPTGFGQQHLTPLAIAFQQRHPELNIELLLDDRRADVIGEGIDVAIRFGELSAPGTVARRLGELQRILVASPAYLAAHGMPQTLAALTAHAHIRYSGLSDGDTLTLIGPQGAEMVNVRPVFRANNTFSLLAAIESGLGIGGAQRPLIGRQLAAGTLVQVLPAWHYPPMALHAVYPAARFIPGKVRAWVDYLLGALEGIEGIRVNKAPDQPPGGLSVI</sequence>
<dbReference type="GO" id="GO:0003677">
    <property type="term" value="F:DNA binding"/>
    <property type="evidence" value="ECO:0007669"/>
    <property type="project" value="UniProtKB-KW"/>
</dbReference>
<accession>S4YK40</accession>
<evidence type="ECO:0000259" key="6">
    <source>
        <dbReference type="PROSITE" id="PS50931"/>
    </source>
</evidence>
<dbReference type="FunFam" id="1.10.10.10:FF:000001">
    <property type="entry name" value="LysR family transcriptional regulator"/>
    <property type="match status" value="1"/>
</dbReference>